<dbReference type="Proteomes" id="UP001295444">
    <property type="component" value="Chromosome 05"/>
</dbReference>
<organism evidence="2 3">
    <name type="scientific">Pelobates cultripes</name>
    <name type="common">Western spadefoot toad</name>
    <dbReference type="NCBI Taxonomy" id="61616"/>
    <lineage>
        <taxon>Eukaryota</taxon>
        <taxon>Metazoa</taxon>
        <taxon>Chordata</taxon>
        <taxon>Craniata</taxon>
        <taxon>Vertebrata</taxon>
        <taxon>Euteleostomi</taxon>
        <taxon>Amphibia</taxon>
        <taxon>Batrachia</taxon>
        <taxon>Anura</taxon>
        <taxon>Pelobatoidea</taxon>
        <taxon>Pelobatidae</taxon>
        <taxon>Pelobates</taxon>
    </lineage>
</organism>
<evidence type="ECO:0000313" key="2">
    <source>
        <dbReference type="EMBL" id="CAH2297209.1"/>
    </source>
</evidence>
<proteinExistence type="predicted"/>
<evidence type="ECO:0000256" key="1">
    <source>
        <dbReference type="SAM" id="MobiDB-lite"/>
    </source>
</evidence>
<feature type="region of interest" description="Disordered" evidence="1">
    <location>
        <begin position="61"/>
        <end position="135"/>
    </location>
</feature>
<protein>
    <submittedName>
        <fullName evidence="2">Uncharacterized protein</fullName>
    </submittedName>
</protein>
<gene>
    <name evidence="2" type="ORF">PECUL_23A025309</name>
</gene>
<dbReference type="EMBL" id="OW240916">
    <property type="protein sequence ID" value="CAH2297209.1"/>
    <property type="molecule type" value="Genomic_DNA"/>
</dbReference>
<reference evidence="2" key="1">
    <citation type="submission" date="2022-03" db="EMBL/GenBank/DDBJ databases">
        <authorList>
            <person name="Alioto T."/>
            <person name="Alioto T."/>
            <person name="Gomez Garrido J."/>
        </authorList>
    </citation>
    <scope>NUCLEOTIDE SEQUENCE</scope>
</reference>
<keyword evidence="3" id="KW-1185">Reference proteome</keyword>
<evidence type="ECO:0000313" key="3">
    <source>
        <dbReference type="Proteomes" id="UP001295444"/>
    </source>
</evidence>
<name>A0AAD1WBS1_PELCU</name>
<accession>A0AAD1WBS1</accession>
<sequence>MLVPTDLIHVPTATQTLKMVSRPTENEHQQNAPAYPPTIDDLLLRIDAAFNRFWARLEAHLPAELTRSGGTKQGGEEWGVNKPSPGTSTRRKQAPIHKGLSRSTAPIHKGLCRSKAPRAAHLRYRSKRQRPQAAK</sequence>
<feature type="compositionally biased region" description="Basic residues" evidence="1">
    <location>
        <begin position="110"/>
        <end position="135"/>
    </location>
</feature>
<dbReference type="AlphaFoldDB" id="A0AAD1WBS1"/>